<evidence type="ECO:0000259" key="2">
    <source>
        <dbReference type="Pfam" id="PF00248"/>
    </source>
</evidence>
<keyword evidence="4" id="KW-1185">Reference proteome</keyword>
<dbReference type="Gene3D" id="3.20.20.100">
    <property type="entry name" value="NADP-dependent oxidoreductase domain"/>
    <property type="match status" value="1"/>
</dbReference>
<reference evidence="3" key="1">
    <citation type="journal article" date="2020" name="Stud. Mycol.">
        <title>101 Dothideomycetes genomes: a test case for predicting lifestyles and emergence of pathogens.</title>
        <authorList>
            <person name="Haridas S."/>
            <person name="Albert R."/>
            <person name="Binder M."/>
            <person name="Bloem J."/>
            <person name="Labutti K."/>
            <person name="Salamov A."/>
            <person name="Andreopoulos B."/>
            <person name="Baker S."/>
            <person name="Barry K."/>
            <person name="Bills G."/>
            <person name="Bluhm B."/>
            <person name="Cannon C."/>
            <person name="Castanera R."/>
            <person name="Culley D."/>
            <person name="Daum C."/>
            <person name="Ezra D."/>
            <person name="Gonzalez J."/>
            <person name="Henrissat B."/>
            <person name="Kuo A."/>
            <person name="Liang C."/>
            <person name="Lipzen A."/>
            <person name="Lutzoni F."/>
            <person name="Magnuson J."/>
            <person name="Mondo S."/>
            <person name="Nolan M."/>
            <person name="Ohm R."/>
            <person name="Pangilinan J."/>
            <person name="Park H.-J."/>
            <person name="Ramirez L."/>
            <person name="Alfaro M."/>
            <person name="Sun H."/>
            <person name="Tritt A."/>
            <person name="Yoshinaga Y."/>
            <person name="Zwiers L.-H."/>
            <person name="Turgeon B."/>
            <person name="Goodwin S."/>
            <person name="Spatafora J."/>
            <person name="Crous P."/>
            <person name="Grigoriev I."/>
        </authorList>
    </citation>
    <scope>NUCLEOTIDE SEQUENCE</scope>
    <source>
        <strain evidence="3">ATCC 16933</strain>
    </source>
</reference>
<keyword evidence="1" id="KW-0560">Oxidoreductase</keyword>
<dbReference type="AlphaFoldDB" id="A0A6A6P3K6"/>
<evidence type="ECO:0000313" key="4">
    <source>
        <dbReference type="Proteomes" id="UP000799766"/>
    </source>
</evidence>
<dbReference type="Proteomes" id="UP000799766">
    <property type="component" value="Unassembled WGS sequence"/>
</dbReference>
<evidence type="ECO:0000313" key="3">
    <source>
        <dbReference type="EMBL" id="KAF2458600.1"/>
    </source>
</evidence>
<organism evidence="3 4">
    <name type="scientific">Lineolata rhizophorae</name>
    <dbReference type="NCBI Taxonomy" id="578093"/>
    <lineage>
        <taxon>Eukaryota</taxon>
        <taxon>Fungi</taxon>
        <taxon>Dikarya</taxon>
        <taxon>Ascomycota</taxon>
        <taxon>Pezizomycotina</taxon>
        <taxon>Dothideomycetes</taxon>
        <taxon>Dothideomycetes incertae sedis</taxon>
        <taxon>Lineolatales</taxon>
        <taxon>Lineolataceae</taxon>
        <taxon>Lineolata</taxon>
    </lineage>
</organism>
<dbReference type="InterPro" id="IPR036812">
    <property type="entry name" value="NAD(P)_OxRdtase_dom_sf"/>
</dbReference>
<gene>
    <name evidence="3" type="ORF">BDY21DRAFT_340731</name>
</gene>
<dbReference type="PANTHER" id="PTHR43364">
    <property type="entry name" value="NADH-SPECIFIC METHYLGLYOXAL REDUCTASE-RELATED"/>
    <property type="match status" value="1"/>
</dbReference>
<dbReference type="GO" id="GO:0016491">
    <property type="term" value="F:oxidoreductase activity"/>
    <property type="evidence" value="ECO:0007669"/>
    <property type="project" value="UniProtKB-KW"/>
</dbReference>
<dbReference type="CDD" id="cd19075">
    <property type="entry name" value="AKR_AKR7A1-5"/>
    <property type="match status" value="1"/>
</dbReference>
<dbReference type="SUPFAM" id="SSF51430">
    <property type="entry name" value="NAD(P)-linked oxidoreductase"/>
    <property type="match status" value="1"/>
</dbReference>
<evidence type="ECO:0000256" key="1">
    <source>
        <dbReference type="ARBA" id="ARBA00023002"/>
    </source>
</evidence>
<dbReference type="InterPro" id="IPR023210">
    <property type="entry name" value="NADP_OxRdtase_dom"/>
</dbReference>
<dbReference type="OrthoDB" id="2310150at2759"/>
<proteinExistence type="predicted"/>
<dbReference type="EMBL" id="MU001677">
    <property type="protein sequence ID" value="KAF2458600.1"/>
    <property type="molecule type" value="Genomic_DNA"/>
</dbReference>
<accession>A0A6A6P3K6</accession>
<dbReference type="PANTHER" id="PTHR43364:SF4">
    <property type="entry name" value="NAD(P)-LINKED OXIDOREDUCTASE SUPERFAMILY PROTEIN"/>
    <property type="match status" value="1"/>
</dbReference>
<protein>
    <submittedName>
        <fullName evidence="3">NADP-dependent oxidoreductase domain-containing protein</fullName>
    </submittedName>
</protein>
<name>A0A6A6P3K6_9PEZI</name>
<feature type="domain" description="NADP-dependent oxidoreductase" evidence="2">
    <location>
        <begin position="87"/>
        <end position="386"/>
    </location>
</feature>
<dbReference type="Pfam" id="PF00248">
    <property type="entry name" value="Aldo_ket_red"/>
    <property type="match status" value="1"/>
</dbReference>
<sequence length="415" mass="46254">MVFPVVLKARIELLCSKRDVRDESWYVSVHLSYRWGPKPPSPVYYLMRAQTPTSTTPIFHHRFCRVLELSQSSHNRLTLNMLDLPVKLIFGGGNLGARFENISFTEEMFNECIAILKKYGVKEIDSGAYYTGSEKAIGEAGLGKDFLIDTKPPANPGALARDPLIKGCEESLNTLKMDQVETYCFHAPDALTQLEESLEVVNELYLQGKFKKFGLSNFSAADVKKAWEIADSRGWVKPTVYQGNYNAVARHAEKDLLPYLKSKGISFYAYSPIAGGFLAKSAAQIGAGAGGRWDPSSLTGSAYNTMYNKPTLRDALTEWEDISNQTGIPKAALAYRWVAFHSELSKGPGNGIIVGATQPSQLRNTFEQLQQGPLPEEAIERIEKIWDKVKDEAPINNFESFFKGVIEEAMKKQEA</sequence>
<dbReference type="InterPro" id="IPR050523">
    <property type="entry name" value="AKR_Detox_Biosynth"/>
</dbReference>